<dbReference type="Proteomes" id="UP000248311">
    <property type="component" value="Unassembled WGS sequence"/>
</dbReference>
<keyword evidence="2" id="KW-1185">Reference proteome</keyword>
<comment type="caution">
    <text evidence="1">The sequence shown here is derived from an EMBL/GenBank/DDBJ whole genome shotgun (WGS) entry which is preliminary data.</text>
</comment>
<evidence type="ECO:0000313" key="2">
    <source>
        <dbReference type="Proteomes" id="UP000248311"/>
    </source>
</evidence>
<dbReference type="RefSeq" id="WP_110815699.1">
    <property type="nucleotide sequence ID" value="NZ_QJTE01000011.1"/>
</dbReference>
<gene>
    <name evidence="1" type="ORF">DFP88_11117</name>
</gene>
<reference evidence="1 2" key="1">
    <citation type="submission" date="2018-06" db="EMBL/GenBank/DDBJ databases">
        <title>Genomic Encyclopedia of Type Strains, Phase III (KMG-III): the genomes of soil and plant-associated and newly described type strains.</title>
        <authorList>
            <person name="Whitman W."/>
        </authorList>
    </citation>
    <scope>NUCLEOTIDE SEQUENCE [LARGE SCALE GENOMIC DNA]</scope>
    <source>
        <strain evidence="1 2">CECT 9025</strain>
    </source>
</reference>
<dbReference type="EMBL" id="QJTE01000011">
    <property type="protein sequence ID" value="PYE80807.1"/>
    <property type="molecule type" value="Genomic_DNA"/>
</dbReference>
<name>A0A318SYK9_9RHOB</name>
<evidence type="ECO:0000313" key="1">
    <source>
        <dbReference type="EMBL" id="PYE80807.1"/>
    </source>
</evidence>
<organism evidence="1 2">
    <name type="scientific">Pseudoroseicyclus aestuarii</name>
    <dbReference type="NCBI Taxonomy" id="1795041"/>
    <lineage>
        <taxon>Bacteria</taxon>
        <taxon>Pseudomonadati</taxon>
        <taxon>Pseudomonadota</taxon>
        <taxon>Alphaproteobacteria</taxon>
        <taxon>Rhodobacterales</taxon>
        <taxon>Paracoccaceae</taxon>
        <taxon>Pseudoroseicyclus</taxon>
    </lineage>
</organism>
<sequence length="134" mass="14556">MERIAYVVMDGEHIAQSGIGPVPPEGWEPAPPEAEPLEIDAWWRPGGVWERRPTFADPIQGEADDGALVLHWEGLPAGAAAEVDDLSAAYQIGWFVADAGGSILLEITEPARYRVTLIGPREYIARSWGVSHEG</sequence>
<accession>A0A318SYK9</accession>
<protein>
    <submittedName>
        <fullName evidence="1">Uncharacterized protein</fullName>
    </submittedName>
</protein>
<dbReference type="AlphaFoldDB" id="A0A318SYK9"/>
<proteinExistence type="predicted"/>